<dbReference type="PANTHER" id="PTHR31084">
    <property type="entry name" value="ALPHA-L-FUCOSIDASE 2"/>
    <property type="match status" value="1"/>
</dbReference>
<dbReference type="InterPro" id="IPR012341">
    <property type="entry name" value="6hp_glycosidase-like_sf"/>
</dbReference>
<dbReference type="CDD" id="cd00257">
    <property type="entry name" value="beta-trefoil_FSCN-like"/>
    <property type="match status" value="1"/>
</dbReference>
<gene>
    <name evidence="3" type="ORF">ACFY35_31515</name>
</gene>
<accession>A0ABW6WP54</accession>
<dbReference type="EMBL" id="JBIAZU010000006">
    <property type="protein sequence ID" value="MFF5293986.1"/>
    <property type="molecule type" value="Genomic_DNA"/>
</dbReference>
<keyword evidence="4" id="KW-1185">Reference proteome</keyword>
<dbReference type="Gene3D" id="2.60.40.1180">
    <property type="entry name" value="Golgi alpha-mannosidase II"/>
    <property type="match status" value="1"/>
</dbReference>
<dbReference type="InterPro" id="IPR008999">
    <property type="entry name" value="Actin-crosslinking"/>
</dbReference>
<dbReference type="Gene3D" id="2.70.98.50">
    <property type="entry name" value="putative glycoside hydrolase family protein from bacillus halodurans"/>
    <property type="match status" value="1"/>
</dbReference>
<name>A0ABW6WP54_9ACTN</name>
<keyword evidence="1" id="KW-0732">Signal</keyword>
<feature type="signal peptide" evidence="1">
    <location>
        <begin position="1"/>
        <end position="29"/>
    </location>
</feature>
<dbReference type="InterPro" id="IPR054363">
    <property type="entry name" value="GH95_cat"/>
</dbReference>
<evidence type="ECO:0000313" key="3">
    <source>
        <dbReference type="EMBL" id="MFF5293986.1"/>
    </source>
</evidence>
<evidence type="ECO:0000256" key="1">
    <source>
        <dbReference type="SAM" id="SignalP"/>
    </source>
</evidence>
<dbReference type="PANTHER" id="PTHR31084:SF0">
    <property type="entry name" value="ALPHA-L-FUCOSIDASE 2"/>
    <property type="match status" value="1"/>
</dbReference>
<dbReference type="Gene3D" id="2.80.10.50">
    <property type="match status" value="1"/>
</dbReference>
<organism evidence="3 4">
    <name type="scientific">Paractinoplanes globisporus</name>
    <dbReference type="NCBI Taxonomy" id="113565"/>
    <lineage>
        <taxon>Bacteria</taxon>
        <taxon>Bacillati</taxon>
        <taxon>Actinomycetota</taxon>
        <taxon>Actinomycetes</taxon>
        <taxon>Micromonosporales</taxon>
        <taxon>Micromonosporaceae</taxon>
        <taxon>Paractinoplanes</taxon>
    </lineage>
</organism>
<dbReference type="InterPro" id="IPR008928">
    <property type="entry name" value="6-hairpin_glycosidase_sf"/>
</dbReference>
<sequence>MKVRTPILAAAAALLTLGASLTVPSPALASTTDAAFNAGTGALNVNYAAYMSKHDIVYNSPNTDPLKGLTVGNGRTGAMVWQQNGLTMQVSGVDLAEQSTYAAGNVNLQLDTTASTFQQRLSLYDGTLTTRYDSNRTVTVLGSPNSEVMGVHVDDSRGGSGTIALDLSLWDLNSVQNIADVPNLTTWRQASTFADSTGVGLSRGQADPNRFGYTLAATVEGAGFTSQVVNGTRVRLTITPTSSYTIWFTAASRVNAPGNDSVQQARNQLAAVKQTGYSTTLTNYKNWWHSFWQRSFVQYATGGSDSDYLENVYYLATYMIAAGGYGNYPVHFINGVFRTTQDNSKWSNGYWYWNQRDVYNSFYASNHADLMKTFNNLYSRNLGALKAYTQTRYGTDSLWVPETMGWDGNARGTVGSDFVNDIYSTGTEAAYNMYLYYRYTNDTSYLQNVAYPFIKDAVRFYQNRLSRNGSQYYMASSNAHETYWDVKNAITDLAAVRLLFPIAIQVSTQLGLDSGLRAGWQDVVNNIAPYPTSNGAYLPHDPPTSQIRNGENVELEPVWPYDRTGIGYSDTQTAITTWNRRIFPYGNIWANDHVQAARLGLGDQAVAGMRTMLQKYQNYPNGMTTNTNGVFEYLGIHLAAMNESLLQSYNDKIRVFPAVPGGSFAGKFTLLAEDGFLVSSEREAAETKYVGIRSLYGKQARVVNPWGTQEIRVRRASDNAVLTTTTASEVSFATAANTTYVVERTAKPLSAYASTTLTGSANNGVKALSGTASTLGIGSATGGGGGTALFAQANNKYVSAPAGGPLIASATAIGTTERFDIVDLGGGNVALRSRANNMYVCAENAGAQALIANRASAGSWETFARVDNGDGTISLRATVNNKYVTAENAGAEPLIANRDAIGPWEKFTLVSG</sequence>
<comment type="caution">
    <text evidence="3">The sequence shown here is derived from an EMBL/GenBank/DDBJ whole genome shotgun (WGS) entry which is preliminary data.</text>
</comment>
<reference evidence="3 4" key="1">
    <citation type="submission" date="2024-10" db="EMBL/GenBank/DDBJ databases">
        <title>The Natural Products Discovery Center: Release of the First 8490 Sequenced Strains for Exploring Actinobacteria Biosynthetic Diversity.</title>
        <authorList>
            <person name="Kalkreuter E."/>
            <person name="Kautsar S.A."/>
            <person name="Yang D."/>
            <person name="Bader C.D."/>
            <person name="Teijaro C.N."/>
            <person name="Fluegel L."/>
            <person name="Davis C.M."/>
            <person name="Simpson J.R."/>
            <person name="Lauterbach L."/>
            <person name="Steele A.D."/>
            <person name="Gui C."/>
            <person name="Meng S."/>
            <person name="Li G."/>
            <person name="Viehrig K."/>
            <person name="Ye F."/>
            <person name="Su P."/>
            <person name="Kiefer A.F."/>
            <person name="Nichols A."/>
            <person name="Cepeda A.J."/>
            <person name="Yan W."/>
            <person name="Fan B."/>
            <person name="Jiang Y."/>
            <person name="Adhikari A."/>
            <person name="Zheng C.-J."/>
            <person name="Schuster L."/>
            <person name="Cowan T.M."/>
            <person name="Smanski M.J."/>
            <person name="Chevrette M.G."/>
            <person name="De Carvalho L.P.S."/>
            <person name="Shen B."/>
        </authorList>
    </citation>
    <scope>NUCLEOTIDE SEQUENCE [LARGE SCALE GENOMIC DNA]</scope>
    <source>
        <strain evidence="3 4">NPDC000087</strain>
    </source>
</reference>
<feature type="chain" id="PRO_5046283483" evidence="1">
    <location>
        <begin position="30"/>
        <end position="912"/>
    </location>
</feature>
<dbReference type="SUPFAM" id="SSF48208">
    <property type="entry name" value="Six-hairpin glycosidases"/>
    <property type="match status" value="1"/>
</dbReference>
<proteinExistence type="predicted"/>
<dbReference type="SUPFAM" id="SSF50405">
    <property type="entry name" value="Actin-crosslinking proteins"/>
    <property type="match status" value="2"/>
</dbReference>
<dbReference type="RefSeq" id="WP_020512229.1">
    <property type="nucleotide sequence ID" value="NZ_JBIAZU010000006.1"/>
</dbReference>
<protein>
    <submittedName>
        <fullName evidence="3">Carbohydrate-binding protein</fullName>
    </submittedName>
</protein>
<dbReference type="Pfam" id="PF22124">
    <property type="entry name" value="Glyco_hydro_95_cat"/>
    <property type="match status" value="1"/>
</dbReference>
<dbReference type="InterPro" id="IPR013780">
    <property type="entry name" value="Glyco_hydro_b"/>
</dbReference>
<dbReference type="Proteomes" id="UP001602245">
    <property type="component" value="Unassembled WGS sequence"/>
</dbReference>
<feature type="domain" description="Glycosyl hydrolase family 95 catalytic" evidence="2">
    <location>
        <begin position="298"/>
        <end position="534"/>
    </location>
</feature>
<evidence type="ECO:0000313" key="4">
    <source>
        <dbReference type="Proteomes" id="UP001602245"/>
    </source>
</evidence>
<evidence type="ECO:0000259" key="2">
    <source>
        <dbReference type="Pfam" id="PF22124"/>
    </source>
</evidence>
<dbReference type="Gene3D" id="1.50.10.10">
    <property type="match status" value="1"/>
</dbReference>